<dbReference type="SUPFAM" id="SSF52540">
    <property type="entry name" value="P-loop containing nucleoside triphosphate hydrolases"/>
    <property type="match status" value="1"/>
</dbReference>
<dbReference type="InterPro" id="IPR017871">
    <property type="entry name" value="ABC_transporter-like_CS"/>
</dbReference>
<reference evidence="8" key="1">
    <citation type="submission" date="2018-05" db="EMBL/GenBank/DDBJ databases">
        <authorList>
            <person name="Lanie J.A."/>
            <person name="Ng W.-L."/>
            <person name="Kazmierczak K.M."/>
            <person name="Andrzejewski T.M."/>
            <person name="Davidsen T.M."/>
            <person name="Wayne K.J."/>
            <person name="Tettelin H."/>
            <person name="Glass J.I."/>
            <person name="Rusch D."/>
            <person name="Podicherti R."/>
            <person name="Tsui H.-C.T."/>
            <person name="Winkler M.E."/>
        </authorList>
    </citation>
    <scope>NUCLEOTIDE SEQUENCE</scope>
</reference>
<keyword evidence="5" id="KW-0067">ATP-binding</keyword>
<keyword evidence="3" id="KW-1003">Cell membrane</keyword>
<dbReference type="FunFam" id="3.40.50.300:FF:000016">
    <property type="entry name" value="Oligopeptide ABC transporter ATP-binding component"/>
    <property type="match status" value="1"/>
</dbReference>
<keyword evidence="2" id="KW-0813">Transport</keyword>
<dbReference type="Gene3D" id="3.40.50.300">
    <property type="entry name" value="P-loop containing nucleotide triphosphate hydrolases"/>
    <property type="match status" value="1"/>
</dbReference>
<evidence type="ECO:0000256" key="3">
    <source>
        <dbReference type="ARBA" id="ARBA00022475"/>
    </source>
</evidence>
<dbReference type="PANTHER" id="PTHR43297">
    <property type="entry name" value="OLIGOPEPTIDE TRANSPORT ATP-BINDING PROTEIN APPD"/>
    <property type="match status" value="1"/>
</dbReference>
<evidence type="ECO:0000313" key="8">
    <source>
        <dbReference type="EMBL" id="SUZ88128.1"/>
    </source>
</evidence>
<evidence type="ECO:0000256" key="4">
    <source>
        <dbReference type="ARBA" id="ARBA00022741"/>
    </source>
</evidence>
<dbReference type="InterPro" id="IPR027417">
    <property type="entry name" value="P-loop_NTPase"/>
</dbReference>
<accession>A0A381RB06</accession>
<dbReference type="PANTHER" id="PTHR43297:SF2">
    <property type="entry name" value="DIPEPTIDE TRANSPORT ATP-BINDING PROTEIN DPPD"/>
    <property type="match status" value="1"/>
</dbReference>
<protein>
    <recommendedName>
        <fullName evidence="7">ABC transporter domain-containing protein</fullName>
    </recommendedName>
</protein>
<name>A0A381RB06_9ZZZZ</name>
<dbReference type="GO" id="GO:0005524">
    <property type="term" value="F:ATP binding"/>
    <property type="evidence" value="ECO:0007669"/>
    <property type="project" value="UniProtKB-KW"/>
</dbReference>
<dbReference type="CDD" id="cd03257">
    <property type="entry name" value="ABC_NikE_OppD_transporters"/>
    <property type="match status" value="1"/>
</dbReference>
<dbReference type="InterPro" id="IPR013563">
    <property type="entry name" value="Oligopep_ABC_C"/>
</dbReference>
<dbReference type="InterPro" id="IPR003593">
    <property type="entry name" value="AAA+_ATPase"/>
</dbReference>
<evidence type="ECO:0000256" key="5">
    <source>
        <dbReference type="ARBA" id="ARBA00022840"/>
    </source>
</evidence>
<dbReference type="Pfam" id="PF08352">
    <property type="entry name" value="oligo_HPY"/>
    <property type="match status" value="1"/>
</dbReference>
<dbReference type="SMART" id="SM00382">
    <property type="entry name" value="AAA"/>
    <property type="match status" value="1"/>
</dbReference>
<dbReference type="InterPro" id="IPR003439">
    <property type="entry name" value="ABC_transporter-like_ATP-bd"/>
</dbReference>
<dbReference type="Pfam" id="PF00005">
    <property type="entry name" value="ABC_tran"/>
    <property type="match status" value="1"/>
</dbReference>
<dbReference type="GO" id="GO:0005886">
    <property type="term" value="C:plasma membrane"/>
    <property type="evidence" value="ECO:0007669"/>
    <property type="project" value="UniProtKB-SubCell"/>
</dbReference>
<dbReference type="EMBL" id="UINC01001756">
    <property type="protein sequence ID" value="SUZ88128.1"/>
    <property type="molecule type" value="Genomic_DNA"/>
</dbReference>
<organism evidence="8">
    <name type="scientific">marine metagenome</name>
    <dbReference type="NCBI Taxonomy" id="408172"/>
    <lineage>
        <taxon>unclassified sequences</taxon>
        <taxon>metagenomes</taxon>
        <taxon>ecological metagenomes</taxon>
    </lineage>
</organism>
<dbReference type="AlphaFoldDB" id="A0A381RB06"/>
<proteinExistence type="predicted"/>
<dbReference type="NCBIfam" id="TIGR01727">
    <property type="entry name" value="oligo_HPY"/>
    <property type="match status" value="1"/>
</dbReference>
<keyword evidence="6" id="KW-0472">Membrane</keyword>
<dbReference type="InterPro" id="IPR050388">
    <property type="entry name" value="ABC_Ni/Peptide_Import"/>
</dbReference>
<evidence type="ECO:0000256" key="1">
    <source>
        <dbReference type="ARBA" id="ARBA00004202"/>
    </source>
</evidence>
<dbReference type="GO" id="GO:0015833">
    <property type="term" value="P:peptide transport"/>
    <property type="evidence" value="ECO:0007669"/>
    <property type="project" value="InterPro"/>
</dbReference>
<dbReference type="PROSITE" id="PS00211">
    <property type="entry name" value="ABC_TRANSPORTER_1"/>
    <property type="match status" value="1"/>
</dbReference>
<dbReference type="GO" id="GO:0016887">
    <property type="term" value="F:ATP hydrolysis activity"/>
    <property type="evidence" value="ECO:0007669"/>
    <property type="project" value="InterPro"/>
</dbReference>
<evidence type="ECO:0000256" key="2">
    <source>
        <dbReference type="ARBA" id="ARBA00022448"/>
    </source>
</evidence>
<evidence type="ECO:0000256" key="6">
    <source>
        <dbReference type="ARBA" id="ARBA00023136"/>
    </source>
</evidence>
<dbReference type="PROSITE" id="PS50893">
    <property type="entry name" value="ABC_TRANSPORTER_2"/>
    <property type="match status" value="1"/>
</dbReference>
<feature type="domain" description="ABC transporter" evidence="7">
    <location>
        <begin position="20"/>
        <end position="271"/>
    </location>
</feature>
<evidence type="ECO:0000259" key="7">
    <source>
        <dbReference type="PROSITE" id="PS50893"/>
    </source>
</evidence>
<gene>
    <name evidence="8" type="ORF">METZ01_LOCUS40982</name>
</gene>
<sequence length="345" mass="37791">VTSNQSAHGVIEVTDAQPVLKVTDLTTQFDTQDGMVHAVNGVSFELADGEVLGVVGESGSGKSVTMMSLLRLIPMPPGEIVAGEAIFEGRDLLAMDLDELRLVRGGKVGFIFQDPMTSLNPVLTVGYQIMESLRIHQPGRSTELGRQALELLQLVGIPSPEERLRSFPHELSGGMRQRVMIAIALACRPRILVADEPTTALDVTIQAQILELVKRLRRELGMAVIWITHDLGVVAGLVDRVVVMYAGRIVEDAPVDEFYASPQHPYSRGLLASLPSAAVRGQKLVNIEGQPPDMRDRPTSCSFAPRCPHVHDRCHREDPALVAISGTRRLACWWDIDEDGPRVHR</sequence>
<comment type="subcellular location">
    <subcellularLocation>
        <location evidence="1">Cell membrane</location>
        <topology evidence="1">Peripheral membrane protein</topology>
    </subcellularLocation>
</comment>
<feature type="non-terminal residue" evidence="8">
    <location>
        <position position="1"/>
    </location>
</feature>
<keyword evidence="4" id="KW-0547">Nucleotide-binding</keyword>